<reference evidence="1 2" key="1">
    <citation type="submission" date="2018-08" db="EMBL/GenBank/DDBJ databases">
        <title>Genome and evolution of the arbuscular mycorrhizal fungus Diversispora epigaea (formerly Glomus versiforme) and its bacterial endosymbionts.</title>
        <authorList>
            <person name="Sun X."/>
            <person name="Fei Z."/>
            <person name="Harrison M."/>
        </authorList>
    </citation>
    <scope>NUCLEOTIDE SEQUENCE [LARGE SCALE GENOMIC DNA]</scope>
    <source>
        <strain evidence="1 2">IT104</strain>
    </source>
</reference>
<gene>
    <name evidence="1" type="ORF">Glove_991g15</name>
</gene>
<dbReference type="Proteomes" id="UP000266861">
    <property type="component" value="Unassembled WGS sequence"/>
</dbReference>
<dbReference type="AlphaFoldDB" id="A0A397G198"/>
<proteinExistence type="predicted"/>
<dbReference type="EMBL" id="PQFF01000649">
    <property type="protein sequence ID" value="RHZ43594.1"/>
    <property type="molecule type" value="Genomic_DNA"/>
</dbReference>
<keyword evidence="2" id="KW-1185">Reference proteome</keyword>
<evidence type="ECO:0000313" key="1">
    <source>
        <dbReference type="EMBL" id="RHZ43594.1"/>
    </source>
</evidence>
<organism evidence="1 2">
    <name type="scientific">Diversispora epigaea</name>
    <dbReference type="NCBI Taxonomy" id="1348612"/>
    <lineage>
        <taxon>Eukaryota</taxon>
        <taxon>Fungi</taxon>
        <taxon>Fungi incertae sedis</taxon>
        <taxon>Mucoromycota</taxon>
        <taxon>Glomeromycotina</taxon>
        <taxon>Glomeromycetes</taxon>
        <taxon>Diversisporales</taxon>
        <taxon>Diversisporaceae</taxon>
        <taxon>Diversispora</taxon>
    </lineage>
</organism>
<comment type="caution">
    <text evidence="1">The sequence shown here is derived from an EMBL/GenBank/DDBJ whole genome shotgun (WGS) entry which is preliminary data.</text>
</comment>
<protein>
    <submittedName>
        <fullName evidence="1">Uncharacterized protein</fullName>
    </submittedName>
</protein>
<evidence type="ECO:0000313" key="2">
    <source>
        <dbReference type="Proteomes" id="UP000266861"/>
    </source>
</evidence>
<accession>A0A397G198</accession>
<name>A0A397G198_9GLOM</name>
<sequence length="193" mass="21213">MAKKIVPTRTCNPWTIYVKDFLSFTSISIKMAPSDIVNDDTEYSTPWNPVNINAINPEESKITVFTKGNSKGSIASIPIGGHVAPNSTTGERALWKNVQNIAKNNKASDVINKPTPIFNPLCTAKVWLPIYVPSAIISLNHNDIANITDYKAALRLQLDVIIGTKTSHHGLNIVGYRRATYAFTKGCNNANWS</sequence>